<dbReference type="Proteomes" id="UP000449906">
    <property type="component" value="Unassembled WGS sequence"/>
</dbReference>
<gene>
    <name evidence="1" type="ORF">F9L07_11505</name>
</gene>
<reference evidence="1 2" key="1">
    <citation type="submission" date="2019-09" db="EMBL/GenBank/DDBJ databases">
        <title>Pimelobacter sp. isolated from Paulinella.</title>
        <authorList>
            <person name="Jeong S.E."/>
        </authorList>
    </citation>
    <scope>NUCLEOTIDE SEQUENCE [LARGE SCALE GENOMIC DNA]</scope>
    <source>
        <strain evidence="1 2">Pch-N</strain>
    </source>
</reference>
<evidence type="ECO:0000313" key="1">
    <source>
        <dbReference type="EMBL" id="KAB2812394.1"/>
    </source>
</evidence>
<name>A0A7J5E384_NOCSI</name>
<proteinExistence type="predicted"/>
<accession>A0A7J5E384</accession>
<dbReference type="EMBL" id="WBVM01000001">
    <property type="protein sequence ID" value="KAB2812394.1"/>
    <property type="molecule type" value="Genomic_DNA"/>
</dbReference>
<comment type="caution">
    <text evidence="1">The sequence shown here is derived from an EMBL/GenBank/DDBJ whole genome shotgun (WGS) entry which is preliminary data.</text>
</comment>
<sequence>MSGFLDQVEPVFTELADLLGQLAGNEAAVRLQDAEWDREAPEGWTHERLTFTIPGTYGFERVSGVVMMSPQHPDWFTSRVTNGDRERLMQEAIDTVWRDAHTSWTGGAVPSLYRIASQNVWEPDAAAVATSASAFGDLTQFLQRQLRPGAGWVALDDPVAPEWLAALGTHWPTTSDSASSFFAFWDDVNDKCGLYLHAAARLASTTARTAAALSDFQTNLLDVAKAARDHARLALRQWQQWKEPSGSWPTGAIRDNSQPGVILGTISYWTGLAALIPFAPVSITAGGVSLVTGTLDYFIQDQVVVMESLQAATADEIHGAFMNDLATLDTHLRQVLDAIRTEPTDDGSSTGAQGFSSYVADVSASHRDWSPPDVRL</sequence>
<evidence type="ECO:0000313" key="2">
    <source>
        <dbReference type="Proteomes" id="UP000449906"/>
    </source>
</evidence>
<dbReference type="RefSeq" id="WP_151579766.1">
    <property type="nucleotide sequence ID" value="NZ_CP182503.1"/>
</dbReference>
<dbReference type="AlphaFoldDB" id="A0A7J5E384"/>
<organism evidence="1 2">
    <name type="scientific">Nocardioides simplex</name>
    <name type="common">Arthrobacter simplex</name>
    <dbReference type="NCBI Taxonomy" id="2045"/>
    <lineage>
        <taxon>Bacteria</taxon>
        <taxon>Bacillati</taxon>
        <taxon>Actinomycetota</taxon>
        <taxon>Actinomycetes</taxon>
        <taxon>Propionibacteriales</taxon>
        <taxon>Nocardioidaceae</taxon>
        <taxon>Pimelobacter</taxon>
    </lineage>
</organism>
<protein>
    <submittedName>
        <fullName evidence="1">Uncharacterized protein</fullName>
    </submittedName>
</protein>